<evidence type="ECO:0000256" key="1">
    <source>
        <dbReference type="SAM" id="MobiDB-lite"/>
    </source>
</evidence>
<protein>
    <recommendedName>
        <fullName evidence="2">OTU domain-containing protein</fullName>
    </recommendedName>
</protein>
<dbReference type="GO" id="GO:0004843">
    <property type="term" value="F:cysteine-type deubiquitinase activity"/>
    <property type="evidence" value="ECO:0007669"/>
    <property type="project" value="TreeGrafter"/>
</dbReference>
<name>A0AAV0TC71_HYABA</name>
<dbReference type="PANTHER" id="PTHR12419:SF7">
    <property type="entry name" value="OTU DOMAIN-CONTAINING PROTEIN 3"/>
    <property type="match status" value="1"/>
</dbReference>
<accession>A0AAV0TC71</accession>
<dbReference type="PROSITE" id="PS50802">
    <property type="entry name" value="OTU"/>
    <property type="match status" value="1"/>
</dbReference>
<reference evidence="3" key="1">
    <citation type="submission" date="2022-12" db="EMBL/GenBank/DDBJ databases">
        <authorList>
            <person name="Webb A."/>
        </authorList>
    </citation>
    <scope>NUCLEOTIDE SEQUENCE</scope>
    <source>
        <strain evidence="3">Hp1</strain>
    </source>
</reference>
<dbReference type="CDD" id="cd22771">
    <property type="entry name" value="OTU_plant_OTU7-like"/>
    <property type="match status" value="1"/>
</dbReference>
<dbReference type="AlphaFoldDB" id="A0AAV0TC71"/>
<dbReference type="GO" id="GO:0016579">
    <property type="term" value="P:protein deubiquitination"/>
    <property type="evidence" value="ECO:0007669"/>
    <property type="project" value="TreeGrafter"/>
</dbReference>
<feature type="compositionally biased region" description="Basic and acidic residues" evidence="1">
    <location>
        <begin position="254"/>
        <end position="270"/>
    </location>
</feature>
<organism evidence="3 4">
    <name type="scientific">Hyaloperonospora brassicae</name>
    <name type="common">Brassica downy mildew</name>
    <name type="synonym">Peronospora brassicae</name>
    <dbReference type="NCBI Taxonomy" id="162125"/>
    <lineage>
        <taxon>Eukaryota</taxon>
        <taxon>Sar</taxon>
        <taxon>Stramenopiles</taxon>
        <taxon>Oomycota</taxon>
        <taxon>Peronosporomycetes</taxon>
        <taxon>Peronosporales</taxon>
        <taxon>Peronosporaceae</taxon>
        <taxon>Hyaloperonospora</taxon>
    </lineage>
</organism>
<feature type="compositionally biased region" description="Basic residues" evidence="1">
    <location>
        <begin position="16"/>
        <end position="29"/>
    </location>
</feature>
<dbReference type="SUPFAM" id="SSF54001">
    <property type="entry name" value="Cysteine proteinases"/>
    <property type="match status" value="1"/>
</dbReference>
<sequence>MFATIKLDHSVPTTTTRRRHTKSKKKRSSSHVVNGEALALMRTQLHHIGCKLLEVEADGNCLFRALADQLFGDQTQHQKAREKIVDYLEQHRADFEPFMEDGETFEKYCGRMRKDGTWGGNQELYAAARLFQVYVVVHQDQPSARIMVIECDRLRPTRFVHVAFHGEDHYDSVRSITDPVDLVGVPRPIQLDCDGFRADDFAKRWQTHASSAAAAADDSSHQCVVPELPAVPVDGEVDRLASALSDQLQVAAGTDRKASSKTMNKKEQRQARKAAKMQKKLQPKDT</sequence>
<evidence type="ECO:0000313" key="4">
    <source>
        <dbReference type="Proteomes" id="UP001162031"/>
    </source>
</evidence>
<feature type="compositionally biased region" description="Basic residues" evidence="1">
    <location>
        <begin position="271"/>
        <end position="286"/>
    </location>
</feature>
<dbReference type="Pfam" id="PF02338">
    <property type="entry name" value="OTU"/>
    <property type="match status" value="1"/>
</dbReference>
<comment type="caution">
    <text evidence="3">The sequence shown here is derived from an EMBL/GenBank/DDBJ whole genome shotgun (WGS) entry which is preliminary data.</text>
</comment>
<proteinExistence type="predicted"/>
<keyword evidence="4" id="KW-1185">Reference proteome</keyword>
<feature type="region of interest" description="Disordered" evidence="1">
    <location>
        <begin position="1"/>
        <end position="31"/>
    </location>
</feature>
<dbReference type="InterPro" id="IPR003323">
    <property type="entry name" value="OTU_dom"/>
</dbReference>
<dbReference type="Proteomes" id="UP001162031">
    <property type="component" value="Unassembled WGS sequence"/>
</dbReference>
<feature type="region of interest" description="Disordered" evidence="1">
    <location>
        <begin position="249"/>
        <end position="286"/>
    </location>
</feature>
<feature type="domain" description="OTU" evidence="2">
    <location>
        <begin position="50"/>
        <end position="176"/>
    </location>
</feature>
<dbReference type="PANTHER" id="PTHR12419">
    <property type="entry name" value="OTU DOMAIN CONTAINING PROTEIN"/>
    <property type="match status" value="1"/>
</dbReference>
<dbReference type="Gene3D" id="3.90.70.80">
    <property type="match status" value="1"/>
</dbReference>
<gene>
    <name evidence="3" type="ORF">HBR001_LOCUS2067</name>
</gene>
<evidence type="ECO:0000259" key="2">
    <source>
        <dbReference type="PROSITE" id="PS50802"/>
    </source>
</evidence>
<dbReference type="InterPro" id="IPR038765">
    <property type="entry name" value="Papain-like_cys_pep_sf"/>
</dbReference>
<dbReference type="EMBL" id="CANTFL010000223">
    <property type="protein sequence ID" value="CAI5718778.1"/>
    <property type="molecule type" value="Genomic_DNA"/>
</dbReference>
<evidence type="ECO:0000313" key="3">
    <source>
        <dbReference type="EMBL" id="CAI5718778.1"/>
    </source>
</evidence>
<dbReference type="InterPro" id="IPR050704">
    <property type="entry name" value="Peptidase_C85-like"/>
</dbReference>